<evidence type="ECO:0008006" key="4">
    <source>
        <dbReference type="Google" id="ProtNLM"/>
    </source>
</evidence>
<evidence type="ECO:0000256" key="1">
    <source>
        <dbReference type="ARBA" id="ARBA00023002"/>
    </source>
</evidence>
<evidence type="ECO:0000313" key="2">
    <source>
        <dbReference type="EMBL" id="KJZ75567.1"/>
    </source>
</evidence>
<dbReference type="InterPro" id="IPR002347">
    <property type="entry name" value="SDR_fam"/>
</dbReference>
<dbReference type="Proteomes" id="UP000054481">
    <property type="component" value="Unassembled WGS sequence"/>
</dbReference>
<dbReference type="OrthoDB" id="542013at2759"/>
<gene>
    <name evidence="2" type="ORF">HIM_05030</name>
</gene>
<proteinExistence type="predicted"/>
<organism evidence="2 3">
    <name type="scientific">Hirsutella minnesotensis 3608</name>
    <dbReference type="NCBI Taxonomy" id="1043627"/>
    <lineage>
        <taxon>Eukaryota</taxon>
        <taxon>Fungi</taxon>
        <taxon>Dikarya</taxon>
        <taxon>Ascomycota</taxon>
        <taxon>Pezizomycotina</taxon>
        <taxon>Sordariomycetes</taxon>
        <taxon>Hypocreomycetidae</taxon>
        <taxon>Hypocreales</taxon>
        <taxon>Ophiocordycipitaceae</taxon>
        <taxon>Hirsutella</taxon>
    </lineage>
</organism>
<dbReference type="InterPro" id="IPR036291">
    <property type="entry name" value="NAD(P)-bd_dom_sf"/>
</dbReference>
<dbReference type="PANTHER" id="PTHR43157:SF31">
    <property type="entry name" value="PHOSPHATIDYLINOSITOL-GLYCAN BIOSYNTHESIS CLASS F PROTEIN"/>
    <property type="match status" value="1"/>
</dbReference>
<sequence length="364" mass="40048">MSFWTSVLGQFSNLPYPNEDCTGRTVIVTGANVGKFPGSHTSKRRSRAARHFVRLNAGKVILACRSVDKGEAAVRDIEASDPSGRRGVVDAWQLDLSSFDSVRAFAARAAALDRLDALVNNASVLTVAWATAEDHELMVTVNVLSTFLLTVMLLPALRRTAAKFNIMPHVVIVSSDGAFLVRPPPFPRRSSTVNSDTRHQKLMLASFATAQTSFPEKKADHILNRLKVNQNYTERYNTTKLLQLMLMRRLAAAIDASQKGRVVVNSLNPGFCNTQLFRSVPFPFNLFFAPALALVARSPEMGSRTLMTAAFAGEDTHGQWMANCKPHGWPAAMTGDEADRVMDKLWDELTETLEGIEPGVMNNI</sequence>
<dbReference type="GO" id="GO:0016491">
    <property type="term" value="F:oxidoreductase activity"/>
    <property type="evidence" value="ECO:0007669"/>
    <property type="project" value="UniProtKB-KW"/>
</dbReference>
<dbReference type="SUPFAM" id="SSF51735">
    <property type="entry name" value="NAD(P)-binding Rossmann-fold domains"/>
    <property type="match status" value="1"/>
</dbReference>
<reference evidence="2 3" key="1">
    <citation type="journal article" date="2014" name="Genome Biol. Evol.">
        <title>Comparative genomics and transcriptomics analyses reveal divergent lifestyle features of nematode endoparasitic fungus Hirsutella minnesotensis.</title>
        <authorList>
            <person name="Lai Y."/>
            <person name="Liu K."/>
            <person name="Zhang X."/>
            <person name="Zhang X."/>
            <person name="Li K."/>
            <person name="Wang N."/>
            <person name="Shu C."/>
            <person name="Wu Y."/>
            <person name="Wang C."/>
            <person name="Bushley K.E."/>
            <person name="Xiang M."/>
            <person name="Liu X."/>
        </authorList>
    </citation>
    <scope>NUCLEOTIDE SEQUENCE [LARGE SCALE GENOMIC DNA]</scope>
    <source>
        <strain evidence="2 3">3608</strain>
    </source>
</reference>
<dbReference type="EMBL" id="KQ030516">
    <property type="protein sequence ID" value="KJZ75567.1"/>
    <property type="molecule type" value="Genomic_DNA"/>
</dbReference>
<accession>A0A0F8A0S0</accession>
<protein>
    <recommendedName>
        <fullName evidence="4">Ketoreductase (KR) domain-containing protein</fullName>
    </recommendedName>
</protein>
<dbReference type="AlphaFoldDB" id="A0A0F8A0S0"/>
<dbReference type="PRINTS" id="PR00081">
    <property type="entry name" value="GDHRDH"/>
</dbReference>
<keyword evidence="1" id="KW-0560">Oxidoreductase</keyword>
<dbReference type="Pfam" id="PF00106">
    <property type="entry name" value="adh_short"/>
    <property type="match status" value="1"/>
</dbReference>
<name>A0A0F8A0S0_9HYPO</name>
<keyword evidence="3" id="KW-1185">Reference proteome</keyword>
<evidence type="ECO:0000313" key="3">
    <source>
        <dbReference type="Proteomes" id="UP000054481"/>
    </source>
</evidence>
<dbReference type="PANTHER" id="PTHR43157">
    <property type="entry name" value="PHOSPHATIDYLINOSITOL-GLYCAN BIOSYNTHESIS CLASS F PROTEIN-RELATED"/>
    <property type="match status" value="1"/>
</dbReference>
<dbReference type="Gene3D" id="3.40.50.720">
    <property type="entry name" value="NAD(P)-binding Rossmann-like Domain"/>
    <property type="match status" value="1"/>
</dbReference>